<proteinExistence type="inferred from homology"/>
<evidence type="ECO:0000313" key="5">
    <source>
        <dbReference type="EMBL" id="ONK73433.1"/>
    </source>
</evidence>
<dbReference type="NCBIfam" id="TIGR00756">
    <property type="entry name" value="PPR"/>
    <property type="match status" value="2"/>
</dbReference>
<dbReference type="PROSITE" id="PS51375">
    <property type="entry name" value="PPR"/>
    <property type="match status" value="2"/>
</dbReference>
<keyword evidence="2" id="KW-0677">Repeat</keyword>
<name>A0A5P1F6R0_ASPOF</name>
<evidence type="ECO:0000256" key="3">
    <source>
        <dbReference type="PROSITE-ProRule" id="PRU00708"/>
    </source>
</evidence>
<dbReference type="PANTHER" id="PTHR46598">
    <property type="entry name" value="BNAC05G43320D PROTEIN"/>
    <property type="match status" value="1"/>
</dbReference>
<accession>A0A5P1F6R0</accession>
<dbReference type="Pfam" id="PF13041">
    <property type="entry name" value="PPR_2"/>
    <property type="match status" value="1"/>
</dbReference>
<dbReference type="AlphaFoldDB" id="A0A5P1F6R0"/>
<feature type="repeat" description="PPR" evidence="3">
    <location>
        <begin position="461"/>
        <end position="495"/>
    </location>
</feature>
<dbReference type="Gene3D" id="1.25.40.10">
    <property type="entry name" value="Tetratricopeptide repeat domain"/>
    <property type="match status" value="2"/>
</dbReference>
<dbReference type="InterPro" id="IPR011990">
    <property type="entry name" value="TPR-like_helical_dom_sf"/>
</dbReference>
<evidence type="ECO:0000259" key="4">
    <source>
        <dbReference type="Pfam" id="PF25245"/>
    </source>
</evidence>
<evidence type="ECO:0000256" key="2">
    <source>
        <dbReference type="ARBA" id="ARBA00022737"/>
    </source>
</evidence>
<gene>
    <name evidence="5" type="ORF">A4U43_C04F31440</name>
</gene>
<comment type="similarity">
    <text evidence="1">Belongs to the PPR family. P subfamily.</text>
</comment>
<evidence type="ECO:0000313" key="6">
    <source>
        <dbReference type="Proteomes" id="UP000243459"/>
    </source>
</evidence>
<dbReference type="Proteomes" id="UP000243459">
    <property type="component" value="Chromosome 4"/>
</dbReference>
<keyword evidence="6" id="KW-1185">Reference proteome</keyword>
<feature type="domain" description="At1g68980-like TPR repeats" evidence="4">
    <location>
        <begin position="70"/>
        <end position="211"/>
    </location>
</feature>
<evidence type="ECO:0000256" key="1">
    <source>
        <dbReference type="ARBA" id="ARBA00007626"/>
    </source>
</evidence>
<organism evidence="5 6">
    <name type="scientific">Asparagus officinalis</name>
    <name type="common">Garden asparagus</name>
    <dbReference type="NCBI Taxonomy" id="4686"/>
    <lineage>
        <taxon>Eukaryota</taxon>
        <taxon>Viridiplantae</taxon>
        <taxon>Streptophyta</taxon>
        <taxon>Embryophyta</taxon>
        <taxon>Tracheophyta</taxon>
        <taxon>Spermatophyta</taxon>
        <taxon>Magnoliopsida</taxon>
        <taxon>Liliopsida</taxon>
        <taxon>Asparagales</taxon>
        <taxon>Asparagaceae</taxon>
        <taxon>Asparagoideae</taxon>
        <taxon>Asparagus</taxon>
    </lineage>
</organism>
<dbReference type="PANTHER" id="PTHR46598:SF3">
    <property type="entry name" value="OS07G0495300 PROTEIN"/>
    <property type="match status" value="1"/>
</dbReference>
<dbReference type="EMBL" id="CM007384">
    <property type="protein sequence ID" value="ONK73433.1"/>
    <property type="molecule type" value="Genomic_DNA"/>
</dbReference>
<dbReference type="OMA" id="MHREIAM"/>
<dbReference type="Pfam" id="PF25245">
    <property type="entry name" value="TPR_At1g68980"/>
    <property type="match status" value="1"/>
</dbReference>
<protein>
    <recommendedName>
        <fullName evidence="4">At1g68980-like TPR repeats domain-containing protein</fullName>
    </recommendedName>
</protein>
<dbReference type="Pfam" id="PF01535">
    <property type="entry name" value="PPR"/>
    <property type="match status" value="1"/>
</dbReference>
<dbReference type="InterPro" id="IPR057440">
    <property type="entry name" value="At1g68980-like_TPR"/>
</dbReference>
<feature type="repeat" description="PPR" evidence="3">
    <location>
        <begin position="528"/>
        <end position="562"/>
    </location>
</feature>
<sequence>MRGFSGLSQLRRRCSLFASASKVNGATNGCRSYQFHSSINNFEINSNPSSLQHLSTSIRPGVLWEHSSYDTLLKKLEISMENGSEEETLEAFNNFRRLHGFPNRELVNKMVVSFSYSSDRQWLRKAYDLVLLILDKKPNVLYHDSLSRLALTLARAQMPIPASTVLRVILEKFKLPPIDSWNILFSHLVKTKVGSFLASEILIEFCEFCLKHKSDGKISKQNKVMYPSTIMFNLVLSSCLQFKSSFKAQHIIEIMSQSEVVADASTIVIIARIYEICGQRDELKKLQAHIDAVSSVLLTRHYREFYDSLLSLHFKFNDLDSASELVLDLYRRPKFSHPRLQKHCVFQIGSSNLNTGSKIVVDPSMLQKDLIVDTQSKCEFVLFVDGKLLPSNKALAKLVDGYVKEKNVTKLSKLLIDIQKEVDSEEATLCSDVIDACIHQSWLETAHDIIDDLESATIPVQASTYESLLRSYIKDNMLDESELLLKQMKTAGHYVNLSDENTLLNKRTEDLVALIDRETRENSIASSMIYEFNNSILFFCKAKMMDDALKTFNRMQQKGIQPTVETFSHLVKGYSSLKMYRQITILWGETRRRIEDQVLMADRDLLDCFLCNFIQGGYFERVMDIVNYMLKNNMFTDTWKYKREFLKLHSDLYWSLKASDARTDAQK</sequence>
<reference evidence="6" key="1">
    <citation type="journal article" date="2017" name="Nat. Commun.">
        <title>The asparagus genome sheds light on the origin and evolution of a young Y chromosome.</title>
        <authorList>
            <person name="Harkess A."/>
            <person name="Zhou J."/>
            <person name="Xu C."/>
            <person name="Bowers J.E."/>
            <person name="Van der Hulst R."/>
            <person name="Ayyampalayam S."/>
            <person name="Mercati F."/>
            <person name="Riccardi P."/>
            <person name="McKain M.R."/>
            <person name="Kakrana A."/>
            <person name="Tang H."/>
            <person name="Ray J."/>
            <person name="Groenendijk J."/>
            <person name="Arikit S."/>
            <person name="Mathioni S.M."/>
            <person name="Nakano M."/>
            <person name="Shan H."/>
            <person name="Telgmann-Rauber A."/>
            <person name="Kanno A."/>
            <person name="Yue Z."/>
            <person name="Chen H."/>
            <person name="Li W."/>
            <person name="Chen Y."/>
            <person name="Xu X."/>
            <person name="Zhang Y."/>
            <person name="Luo S."/>
            <person name="Chen H."/>
            <person name="Gao J."/>
            <person name="Mao Z."/>
            <person name="Pires J.C."/>
            <person name="Luo M."/>
            <person name="Kudrna D."/>
            <person name="Wing R.A."/>
            <person name="Meyers B.C."/>
            <person name="Yi K."/>
            <person name="Kong H."/>
            <person name="Lavrijsen P."/>
            <person name="Sunseri F."/>
            <person name="Falavigna A."/>
            <person name="Ye Y."/>
            <person name="Leebens-Mack J.H."/>
            <person name="Chen G."/>
        </authorList>
    </citation>
    <scope>NUCLEOTIDE SEQUENCE [LARGE SCALE GENOMIC DNA]</scope>
    <source>
        <strain evidence="6">cv. DH0086</strain>
    </source>
</reference>
<dbReference type="InterPro" id="IPR002885">
    <property type="entry name" value="PPR_rpt"/>
</dbReference>
<dbReference type="Gramene" id="ONK73433">
    <property type="protein sequence ID" value="ONK73433"/>
    <property type="gene ID" value="A4U43_C04F31440"/>
</dbReference>